<keyword evidence="1" id="KW-0812">Transmembrane</keyword>
<reference evidence="2 3" key="1">
    <citation type="submission" date="2018-12" db="EMBL/GenBank/DDBJ databases">
        <authorList>
            <consortium name="Pathogen Informatics"/>
        </authorList>
    </citation>
    <scope>NUCLEOTIDE SEQUENCE [LARGE SCALE GENOMIC DNA]</scope>
    <source>
        <strain evidence="2 3">NCTC13098</strain>
    </source>
</reference>
<dbReference type="EMBL" id="LR131271">
    <property type="protein sequence ID" value="VDR26499.1"/>
    <property type="molecule type" value="Genomic_DNA"/>
</dbReference>
<sequence>MNVLPNYSEAEWLSTLKPYQSSSIEILLEKDNEEAVVDIWLSSEGATLRSPFGGSRRDDPYVKRFIEKFKKEFRDFICGGEKYEGERESISGFQGDAKTYIVSIMSSSLAVVLGSSAAYLAPVIVVMLIAVSKMGVNAWCSLEDNS</sequence>
<dbReference type="Proteomes" id="UP000274346">
    <property type="component" value="Chromosome"/>
</dbReference>
<evidence type="ECO:0000256" key="1">
    <source>
        <dbReference type="SAM" id="Phobius"/>
    </source>
</evidence>
<dbReference type="AlphaFoldDB" id="A0A3P8IWH1"/>
<dbReference type="KEGG" id="rtg:NCTC13098_02850"/>
<proteinExistence type="predicted"/>
<protein>
    <submittedName>
        <fullName evidence="2">Uncharacterized protein</fullName>
    </submittedName>
</protein>
<keyword evidence="1" id="KW-0472">Membrane</keyword>
<accession>A0A3P8IWH1</accession>
<name>A0A3P8IWH1_RAOTE</name>
<feature type="transmembrane region" description="Helical" evidence="1">
    <location>
        <begin position="108"/>
        <end position="131"/>
    </location>
</feature>
<evidence type="ECO:0000313" key="2">
    <source>
        <dbReference type="EMBL" id="VDR26499.1"/>
    </source>
</evidence>
<keyword evidence="1" id="KW-1133">Transmembrane helix</keyword>
<gene>
    <name evidence="2" type="ORF">NCTC13098_02850</name>
</gene>
<organism evidence="2 3">
    <name type="scientific">Raoultella terrigena</name>
    <name type="common">Klebsiella terrigena</name>
    <dbReference type="NCBI Taxonomy" id="577"/>
    <lineage>
        <taxon>Bacteria</taxon>
        <taxon>Pseudomonadati</taxon>
        <taxon>Pseudomonadota</taxon>
        <taxon>Gammaproteobacteria</taxon>
        <taxon>Enterobacterales</taxon>
        <taxon>Enterobacteriaceae</taxon>
        <taxon>Klebsiella/Raoultella group</taxon>
        <taxon>Raoultella</taxon>
    </lineage>
</organism>
<evidence type="ECO:0000313" key="3">
    <source>
        <dbReference type="Proteomes" id="UP000274346"/>
    </source>
</evidence>